<organism evidence="2 3">
    <name type="scientific">Micromonospora tulbaghiae</name>
    <dbReference type="NCBI Taxonomy" id="479978"/>
    <lineage>
        <taxon>Bacteria</taxon>
        <taxon>Bacillati</taxon>
        <taxon>Actinomycetota</taxon>
        <taxon>Actinomycetes</taxon>
        <taxon>Micromonosporales</taxon>
        <taxon>Micromonosporaceae</taxon>
        <taxon>Micromonospora</taxon>
    </lineage>
</organism>
<evidence type="ECO:0000313" key="2">
    <source>
        <dbReference type="EMBL" id="SCE90069.1"/>
    </source>
</evidence>
<gene>
    <name evidence="2" type="ORF">GA0070562_3950</name>
</gene>
<evidence type="ECO:0000313" key="3">
    <source>
        <dbReference type="Proteomes" id="UP000199405"/>
    </source>
</evidence>
<dbReference type="Proteomes" id="UP000199405">
    <property type="component" value="Unassembled WGS sequence"/>
</dbReference>
<evidence type="ECO:0000256" key="1">
    <source>
        <dbReference type="SAM" id="MobiDB-lite"/>
    </source>
</evidence>
<name>A0ABY0KMI5_9ACTN</name>
<proteinExistence type="predicted"/>
<dbReference type="EMBL" id="FMCQ01000004">
    <property type="protein sequence ID" value="SCE90069.1"/>
    <property type="molecule type" value="Genomic_DNA"/>
</dbReference>
<accession>A0ABY0KMI5</accession>
<keyword evidence="3" id="KW-1185">Reference proteome</keyword>
<reference evidence="2 3" key="1">
    <citation type="submission" date="2016-06" db="EMBL/GenBank/DDBJ databases">
        <authorList>
            <person name="Varghese N."/>
            <person name="Submissions Spin"/>
        </authorList>
    </citation>
    <scope>NUCLEOTIDE SEQUENCE [LARGE SCALE GENOMIC DNA]</scope>
    <source>
        <strain evidence="2 3">DSM 45142</strain>
    </source>
</reference>
<sequence>MTVTIGLLRRLVGRYLPPSTVSGFGERIQAMEQEIARRRLLDQARGGQRSPDGDASRERRVSYDAYLSAAALTFARRHRPVWCWRRWRRVCRCGADLPCHSRHRLPINRGHWPQASDK</sequence>
<protein>
    <submittedName>
        <fullName evidence="2">Uncharacterized protein</fullName>
    </submittedName>
</protein>
<comment type="caution">
    <text evidence="2">The sequence shown here is derived from an EMBL/GenBank/DDBJ whole genome shotgun (WGS) entry which is preliminary data.</text>
</comment>
<feature type="region of interest" description="Disordered" evidence="1">
    <location>
        <begin position="39"/>
        <end position="59"/>
    </location>
</feature>